<evidence type="ECO:0000313" key="1">
    <source>
        <dbReference type="EMBL" id="KNE01824.1"/>
    </source>
</evidence>
<sequence>MNKEATKMEKHHHNDLRNYFFGFKANLSEVPKVPCRPKTGDCRTQTLKEEGEAIGVCSQPLT</sequence>
<dbReference type="AlphaFoldDB" id="A0A0L0P697"/>
<gene>
    <name evidence="1" type="ORF">QG37_01166</name>
</gene>
<dbReference type="EMBL" id="LGST01000008">
    <property type="protein sequence ID" value="KNE01824.1"/>
    <property type="molecule type" value="Genomic_DNA"/>
</dbReference>
<dbReference type="Proteomes" id="UP000037122">
    <property type="component" value="Unassembled WGS sequence"/>
</dbReference>
<comment type="caution">
    <text evidence="1">The sequence shown here is derived from an EMBL/GenBank/DDBJ whole genome shotgun (WGS) entry which is preliminary data.</text>
</comment>
<accession>A0A0L0P697</accession>
<reference evidence="2" key="1">
    <citation type="journal article" date="2015" name="BMC Genomics">
        <title>Draft genome of a commonly misdiagnosed multidrug resistant pathogen Candida auris.</title>
        <authorList>
            <person name="Chatterjee S."/>
            <person name="Alampalli S.V."/>
            <person name="Nageshan R.K."/>
            <person name="Chettiar S.T."/>
            <person name="Joshi S."/>
            <person name="Tatu U.S."/>
        </authorList>
    </citation>
    <scope>NUCLEOTIDE SEQUENCE [LARGE SCALE GENOMIC DNA]</scope>
    <source>
        <strain evidence="2">6684</strain>
    </source>
</reference>
<dbReference type="VEuPathDB" id="FungiDB:QG37_01166"/>
<organism evidence="1 2">
    <name type="scientific">Candidozyma auris</name>
    <name type="common">Yeast</name>
    <name type="synonym">Candida auris</name>
    <dbReference type="NCBI Taxonomy" id="498019"/>
    <lineage>
        <taxon>Eukaryota</taxon>
        <taxon>Fungi</taxon>
        <taxon>Dikarya</taxon>
        <taxon>Ascomycota</taxon>
        <taxon>Saccharomycotina</taxon>
        <taxon>Pichiomycetes</taxon>
        <taxon>Metschnikowiaceae</taxon>
        <taxon>Candidozyma</taxon>
    </lineage>
</organism>
<evidence type="ECO:0000313" key="2">
    <source>
        <dbReference type="Proteomes" id="UP000037122"/>
    </source>
</evidence>
<proteinExistence type="predicted"/>
<name>A0A0L0P697_CANAR</name>
<protein>
    <submittedName>
        <fullName evidence="1">Uncharacterized protein</fullName>
    </submittedName>
</protein>